<dbReference type="Proteomes" id="UP000737171">
    <property type="component" value="Unassembled WGS sequence"/>
</dbReference>
<dbReference type="InterPro" id="IPR001633">
    <property type="entry name" value="EAL_dom"/>
</dbReference>
<dbReference type="Gene3D" id="3.30.450.40">
    <property type="match status" value="1"/>
</dbReference>
<dbReference type="InterPro" id="IPR043128">
    <property type="entry name" value="Rev_trsase/Diguanyl_cyclase"/>
</dbReference>
<dbReference type="SUPFAM" id="SSF55781">
    <property type="entry name" value="GAF domain-like"/>
    <property type="match status" value="1"/>
</dbReference>
<name>A0ABX2EIV2_9BURK</name>
<dbReference type="InterPro" id="IPR052155">
    <property type="entry name" value="Biofilm_reg_signaling"/>
</dbReference>
<protein>
    <submittedName>
        <fullName evidence="3">EAL domain-containing protein</fullName>
    </submittedName>
</protein>
<dbReference type="PROSITE" id="PS50887">
    <property type="entry name" value="GGDEF"/>
    <property type="match status" value="1"/>
</dbReference>
<keyword evidence="4" id="KW-1185">Reference proteome</keyword>
<dbReference type="InterPro" id="IPR029787">
    <property type="entry name" value="Nucleotide_cyclase"/>
</dbReference>
<sequence>MLIAAALFAGLVAGLLLARAWRPLLDRRRRWQHSIAGVDSREAPTVSAREALSEQGHILEMIATRAPMPEVLDRLVQLAESQVKGVSASILLLDNPDPTPLPAPGTGWSTPILSHSEAVLGSFVVHAQDGWAPTAHQRHCIESAARLAGIAIERQRSEQRIRHMAHHDELTGLPNRALLQDRMTQALGQARRTGRPLALLFLDLDGFKYINDSLGHEVGDRLLRAVAGRLQAIVRQGDTVARLGGDEFVVMLVDLPRADEAALVAHEIVQALSRPLRFDERLLHVTASLGLATFPADGDSAELLLKQADAAMYRAKAEGRNGFQCYTRDMGLQALQRVELQSALRLAVEHDQFELHYQPQVAPESGRIVAVEALLRWRHPVLGNVSPDRFIPLAEETGLIAPIGRWVLRSAGRQLQAWHAAGHTRLVMAVNLSARQFITQDIPQLVRETLELCGLPPQALELELTETALMHNAESVHATLSTLKAIGVLLALDDFGTGYSSLNHLRRFPIDTIKIDKSFTAEIATSDDTAAIVRAIVEMAGSLGVEIVAEGVEHEQQLRLLAALHCHRVQGYHIGRPMPAAELAPLLGVPDEPPSCDLMLDETHDAATPLAS</sequence>
<comment type="caution">
    <text evidence="3">The sequence shown here is derived from an EMBL/GenBank/DDBJ whole genome shotgun (WGS) entry which is preliminary data.</text>
</comment>
<dbReference type="SMART" id="SM00267">
    <property type="entry name" value="GGDEF"/>
    <property type="match status" value="1"/>
</dbReference>
<dbReference type="SUPFAM" id="SSF55073">
    <property type="entry name" value="Nucleotide cyclase"/>
    <property type="match status" value="1"/>
</dbReference>
<dbReference type="CDD" id="cd01949">
    <property type="entry name" value="GGDEF"/>
    <property type="match status" value="1"/>
</dbReference>
<dbReference type="InterPro" id="IPR029016">
    <property type="entry name" value="GAF-like_dom_sf"/>
</dbReference>
<evidence type="ECO:0000259" key="1">
    <source>
        <dbReference type="PROSITE" id="PS50883"/>
    </source>
</evidence>
<dbReference type="RefSeq" id="WP_173124310.1">
    <property type="nucleotide sequence ID" value="NZ_JABRWJ010000005.1"/>
</dbReference>
<dbReference type="Pfam" id="PF00563">
    <property type="entry name" value="EAL"/>
    <property type="match status" value="1"/>
</dbReference>
<proteinExistence type="predicted"/>
<accession>A0ABX2EIV2</accession>
<dbReference type="Gene3D" id="3.30.70.270">
    <property type="match status" value="1"/>
</dbReference>
<organism evidence="3 4">
    <name type="scientific">Pseudaquabacterium terrae</name>
    <dbReference type="NCBI Taxonomy" id="2732868"/>
    <lineage>
        <taxon>Bacteria</taxon>
        <taxon>Pseudomonadati</taxon>
        <taxon>Pseudomonadota</taxon>
        <taxon>Betaproteobacteria</taxon>
        <taxon>Burkholderiales</taxon>
        <taxon>Sphaerotilaceae</taxon>
        <taxon>Pseudaquabacterium</taxon>
    </lineage>
</organism>
<evidence type="ECO:0000259" key="2">
    <source>
        <dbReference type="PROSITE" id="PS50887"/>
    </source>
</evidence>
<reference evidence="3 4" key="1">
    <citation type="submission" date="2020-05" db="EMBL/GenBank/DDBJ databases">
        <title>Aquincola sp. isolate from soil.</title>
        <authorList>
            <person name="Han J."/>
            <person name="Kim D.-U."/>
        </authorList>
    </citation>
    <scope>NUCLEOTIDE SEQUENCE [LARGE SCALE GENOMIC DNA]</scope>
    <source>
        <strain evidence="3 4">S2</strain>
    </source>
</reference>
<dbReference type="InterPro" id="IPR000160">
    <property type="entry name" value="GGDEF_dom"/>
</dbReference>
<dbReference type="PANTHER" id="PTHR44757:SF2">
    <property type="entry name" value="BIOFILM ARCHITECTURE MAINTENANCE PROTEIN MBAA"/>
    <property type="match status" value="1"/>
</dbReference>
<gene>
    <name evidence="3" type="ORF">HLB44_16070</name>
</gene>
<dbReference type="PROSITE" id="PS50883">
    <property type="entry name" value="EAL"/>
    <property type="match status" value="1"/>
</dbReference>
<dbReference type="NCBIfam" id="TIGR00254">
    <property type="entry name" value="GGDEF"/>
    <property type="match status" value="1"/>
</dbReference>
<dbReference type="SMART" id="SM00052">
    <property type="entry name" value="EAL"/>
    <property type="match status" value="1"/>
</dbReference>
<dbReference type="Pfam" id="PF00990">
    <property type="entry name" value="GGDEF"/>
    <property type="match status" value="1"/>
</dbReference>
<dbReference type="CDD" id="cd01948">
    <property type="entry name" value="EAL"/>
    <property type="match status" value="1"/>
</dbReference>
<evidence type="ECO:0000313" key="3">
    <source>
        <dbReference type="EMBL" id="NRF68512.1"/>
    </source>
</evidence>
<feature type="domain" description="GGDEF" evidence="2">
    <location>
        <begin position="195"/>
        <end position="328"/>
    </location>
</feature>
<dbReference type="Gene3D" id="3.20.20.450">
    <property type="entry name" value="EAL domain"/>
    <property type="match status" value="1"/>
</dbReference>
<dbReference type="EMBL" id="JABRWJ010000005">
    <property type="protein sequence ID" value="NRF68512.1"/>
    <property type="molecule type" value="Genomic_DNA"/>
</dbReference>
<dbReference type="SUPFAM" id="SSF141868">
    <property type="entry name" value="EAL domain-like"/>
    <property type="match status" value="1"/>
</dbReference>
<evidence type="ECO:0000313" key="4">
    <source>
        <dbReference type="Proteomes" id="UP000737171"/>
    </source>
</evidence>
<feature type="domain" description="EAL" evidence="1">
    <location>
        <begin position="337"/>
        <end position="591"/>
    </location>
</feature>
<dbReference type="InterPro" id="IPR035919">
    <property type="entry name" value="EAL_sf"/>
</dbReference>
<dbReference type="PANTHER" id="PTHR44757">
    <property type="entry name" value="DIGUANYLATE CYCLASE DGCP"/>
    <property type="match status" value="1"/>
</dbReference>